<dbReference type="SUPFAM" id="SSF55874">
    <property type="entry name" value="ATPase domain of HSP90 chaperone/DNA topoisomerase II/histidine kinase"/>
    <property type="match status" value="1"/>
</dbReference>
<accession>A0ABU2M2S9</accession>
<dbReference type="InterPro" id="IPR011856">
    <property type="entry name" value="tRNA_endonuc-like_dom_sf"/>
</dbReference>
<feature type="coiled-coil region" evidence="1">
    <location>
        <begin position="653"/>
        <end position="686"/>
    </location>
</feature>
<evidence type="ECO:0000256" key="1">
    <source>
        <dbReference type="SAM" id="Coils"/>
    </source>
</evidence>
<sequence length="686" mass="77114">MQLKKSRKIMNEETKNQKFTMSVELSVLEALGINLYSNAAAVLSELVANAYDADANRVTIDWKLDGERIVVRDDGCGMDVRQINDRFLTAGYKKRDEEGLSSPKFNRPFMGRKGIGKLSVFSISRSVTVYSMTEGGIPEGLRIEAGALQEAIKENESYHPEPVEVPDEYAVKGTTLILDDLKTKRAAITAAALRKRLARRFDVLDERSSEEGGFKIVVNDNPLTFADRQELKKLEFIWEFGEETIPSVALPVGVSRYVIEDATIDSGRNWKLKGWFGTAKKPTDLTDDEEAGSLKNIIVLARGRPIQEGILEKLDFSRLFGNYVTGQIEADFLDLDGEEFEDIATSDRQRLIEDDERVLALQAFLRKAFVGASEEWSKVRPKKEAIDAIKRFPKLKEWVDARPPWQRDSAEKMIGTIASLELEGRRAGEDRKALFRSGVLAFERVGLRQASEDLEQLSGVTAVDLLPLLGQQDAYEAGLWVDILKSRIRAIEQFQHLTSIDEKEKVLQQHLFDHLWLLDASWERAVAGGKMEENLRNIEPGLFAKEPEGDEITGRIDIRYATLSGRHVIVELKRYSVKVETNDLARQGAKYATALKSLLEQQQRGDEVSKIEVIFVLGKPPGTRGMALIAPEDFYKSQFAPINGRFVLYDALIAGAQNQYEEYLAASESARQLDELLGSLDEVSEE</sequence>
<keyword evidence="2" id="KW-0067">ATP-binding</keyword>
<evidence type="ECO:0000313" key="3">
    <source>
        <dbReference type="Proteomes" id="UP001183390"/>
    </source>
</evidence>
<dbReference type="InterPro" id="IPR016059">
    <property type="entry name" value="DNA_ligase_ATP-dep_CS"/>
</dbReference>
<reference evidence="3" key="1">
    <citation type="submission" date="2023-07" db="EMBL/GenBank/DDBJ databases">
        <title>30 novel species of actinomycetes from the DSMZ collection.</title>
        <authorList>
            <person name="Nouioui I."/>
        </authorList>
    </citation>
    <scope>NUCLEOTIDE SEQUENCE [LARGE SCALE GENOMIC DNA]</scope>
    <source>
        <strain evidence="3">DSM 44743</strain>
    </source>
</reference>
<name>A0ABU2M2S9_9ACTN</name>
<dbReference type="PROSITE" id="PS00697">
    <property type="entry name" value="DNA_LIGASE_A1"/>
    <property type="match status" value="1"/>
</dbReference>
<gene>
    <name evidence="2" type="ORF">RM479_00855</name>
</gene>
<dbReference type="Proteomes" id="UP001183390">
    <property type="component" value="Unassembled WGS sequence"/>
</dbReference>
<evidence type="ECO:0000313" key="2">
    <source>
        <dbReference type="EMBL" id="MDT0326956.1"/>
    </source>
</evidence>
<organism evidence="2 3">
    <name type="scientific">Nocardiopsis lambiniae</name>
    <dbReference type="NCBI Taxonomy" id="3075539"/>
    <lineage>
        <taxon>Bacteria</taxon>
        <taxon>Bacillati</taxon>
        <taxon>Actinomycetota</taxon>
        <taxon>Actinomycetes</taxon>
        <taxon>Streptosporangiales</taxon>
        <taxon>Nocardiopsidaceae</taxon>
        <taxon>Nocardiopsis</taxon>
    </lineage>
</organism>
<protein>
    <submittedName>
        <fullName evidence="2">ATP-binding protein</fullName>
    </submittedName>
</protein>
<dbReference type="InterPro" id="IPR036890">
    <property type="entry name" value="HATPase_C_sf"/>
</dbReference>
<dbReference type="GO" id="GO:0005524">
    <property type="term" value="F:ATP binding"/>
    <property type="evidence" value="ECO:0007669"/>
    <property type="project" value="UniProtKB-KW"/>
</dbReference>
<comment type="caution">
    <text evidence="2">The sequence shown here is derived from an EMBL/GenBank/DDBJ whole genome shotgun (WGS) entry which is preliminary data.</text>
</comment>
<dbReference type="Gene3D" id="3.30.565.10">
    <property type="entry name" value="Histidine kinase-like ATPase, C-terminal domain"/>
    <property type="match status" value="1"/>
</dbReference>
<dbReference type="Gene3D" id="3.40.1350.10">
    <property type="match status" value="1"/>
</dbReference>
<proteinExistence type="predicted"/>
<dbReference type="EMBL" id="JAVREP010000001">
    <property type="protein sequence ID" value="MDT0326956.1"/>
    <property type="molecule type" value="Genomic_DNA"/>
</dbReference>
<dbReference type="RefSeq" id="WP_311509741.1">
    <property type="nucleotide sequence ID" value="NZ_JAVREP010000001.1"/>
</dbReference>
<keyword evidence="1" id="KW-0175">Coiled coil</keyword>
<dbReference type="Pfam" id="PF13589">
    <property type="entry name" value="HATPase_c_3"/>
    <property type="match status" value="1"/>
</dbReference>
<keyword evidence="3" id="KW-1185">Reference proteome</keyword>
<keyword evidence="2" id="KW-0547">Nucleotide-binding</keyword>